<dbReference type="PANTHER" id="PTHR45632">
    <property type="entry name" value="LD33804P"/>
    <property type="match status" value="1"/>
</dbReference>
<evidence type="ECO:0000259" key="3">
    <source>
        <dbReference type="PROSITE" id="PS50097"/>
    </source>
</evidence>
<dbReference type="SMART" id="SM00612">
    <property type="entry name" value="Kelch"/>
    <property type="match status" value="2"/>
</dbReference>
<dbReference type="SUPFAM" id="SSF117281">
    <property type="entry name" value="Kelch motif"/>
    <property type="match status" value="1"/>
</dbReference>
<name>A0ABM0K4R9_APLCA</name>
<evidence type="ECO:0000313" key="5">
    <source>
        <dbReference type="RefSeq" id="XP_005108729.1"/>
    </source>
</evidence>
<reference evidence="5" key="1">
    <citation type="submission" date="2025-08" db="UniProtKB">
        <authorList>
            <consortium name="RefSeq"/>
        </authorList>
    </citation>
    <scope>IDENTIFICATION</scope>
</reference>
<feature type="domain" description="BTB" evidence="3">
    <location>
        <begin position="28"/>
        <end position="95"/>
    </location>
</feature>
<evidence type="ECO:0000256" key="1">
    <source>
        <dbReference type="ARBA" id="ARBA00022441"/>
    </source>
</evidence>
<evidence type="ECO:0000313" key="4">
    <source>
        <dbReference type="Proteomes" id="UP000694888"/>
    </source>
</evidence>
<dbReference type="SMART" id="SM00875">
    <property type="entry name" value="BACK"/>
    <property type="match status" value="1"/>
</dbReference>
<dbReference type="Gene3D" id="1.25.40.420">
    <property type="match status" value="1"/>
</dbReference>
<organism evidence="4 5">
    <name type="scientific">Aplysia californica</name>
    <name type="common">California sea hare</name>
    <dbReference type="NCBI Taxonomy" id="6500"/>
    <lineage>
        <taxon>Eukaryota</taxon>
        <taxon>Metazoa</taxon>
        <taxon>Spiralia</taxon>
        <taxon>Lophotrochozoa</taxon>
        <taxon>Mollusca</taxon>
        <taxon>Gastropoda</taxon>
        <taxon>Heterobranchia</taxon>
        <taxon>Euthyneura</taxon>
        <taxon>Tectipleura</taxon>
        <taxon>Aplysiida</taxon>
        <taxon>Aplysioidea</taxon>
        <taxon>Aplysiidae</taxon>
        <taxon>Aplysia</taxon>
    </lineage>
</organism>
<dbReference type="SUPFAM" id="SSF54695">
    <property type="entry name" value="POZ domain"/>
    <property type="match status" value="1"/>
</dbReference>
<dbReference type="RefSeq" id="XP_005108729.1">
    <property type="nucleotide sequence ID" value="XM_005108672.3"/>
</dbReference>
<dbReference type="Proteomes" id="UP000694888">
    <property type="component" value="Unplaced"/>
</dbReference>
<sequence length="569" mass="65044">MDSAAHKSIHHQYLCRGLSKLKASSEHTDTVLVVGDTRFPCHRTVLAAMSPYFSAMFSSGMRESYDGIVTLKGINPSHFEKVLDFLYAGEIELSQECVIEVLQISSMYQIQALQLICEKFVSRDLSLHNCLLYWNLALIYNCSYLELHSFWCILEYFPQLKNTKEFLELSKDELIKYIDADGLNFEKEELVLDAVVLWLDHDVDRGKKTALDILPYLRFPFMDSTSVHNIAQHSSVLRNCKACQEFIEKALKANQNSPVPDVTIHPNAFKHRKEDALVMVDGRRQEVCCFTLYSKKLYFLAKFPYFSNSKAACVHRGELYVSGGYHQPNRMVKFLTEQNRWENCHDLLEPRFFHVMVSVNQYIYILGGYSKLGNVNPTGVERYDPVTDEICVVGEIAHSSGKMSAAACGDVIYMFGGSSYLYDYLDNELVSKSSVLISYNIKTNSSCLLGAVPAITMGSQAVSLDDTIYIFSPNGNVVTLSSDENPVIVHILRSVDHRHFRVVHHHGKFYLLPLAAPKFHEEVLVLTWDPRSCEEHMLLWDKLPRTLLDSHWMAVMIGKQHLCYQCHRR</sequence>
<dbReference type="Pfam" id="PF01344">
    <property type="entry name" value="Kelch_1"/>
    <property type="match status" value="1"/>
</dbReference>
<dbReference type="Pfam" id="PF00651">
    <property type="entry name" value="BTB"/>
    <property type="match status" value="1"/>
</dbReference>
<dbReference type="PROSITE" id="PS50097">
    <property type="entry name" value="BTB"/>
    <property type="match status" value="1"/>
</dbReference>
<evidence type="ECO:0000256" key="2">
    <source>
        <dbReference type="ARBA" id="ARBA00022737"/>
    </source>
</evidence>
<gene>
    <name evidence="5" type="primary">LOC101851609</name>
</gene>
<dbReference type="InterPro" id="IPR006652">
    <property type="entry name" value="Kelch_1"/>
</dbReference>
<accession>A0ABM0K4R9</accession>
<proteinExistence type="predicted"/>
<dbReference type="InterPro" id="IPR011705">
    <property type="entry name" value="BACK"/>
</dbReference>
<dbReference type="InterPro" id="IPR000210">
    <property type="entry name" value="BTB/POZ_dom"/>
</dbReference>
<dbReference type="PANTHER" id="PTHR45632:SF3">
    <property type="entry name" value="KELCH-LIKE PROTEIN 32"/>
    <property type="match status" value="1"/>
</dbReference>
<dbReference type="Pfam" id="PF07707">
    <property type="entry name" value="BACK"/>
    <property type="match status" value="1"/>
</dbReference>
<dbReference type="Gene3D" id="3.30.710.10">
    <property type="entry name" value="Potassium Channel Kv1.1, Chain A"/>
    <property type="match status" value="1"/>
</dbReference>
<keyword evidence="4" id="KW-1185">Reference proteome</keyword>
<dbReference type="CDD" id="cd18186">
    <property type="entry name" value="BTB_POZ_ZBTB_KLHL-like"/>
    <property type="match status" value="1"/>
</dbReference>
<dbReference type="SMART" id="SM00225">
    <property type="entry name" value="BTB"/>
    <property type="match status" value="1"/>
</dbReference>
<dbReference type="Gene3D" id="2.120.10.80">
    <property type="entry name" value="Kelch-type beta propeller"/>
    <property type="match status" value="1"/>
</dbReference>
<protein>
    <submittedName>
        <fullName evidence="5">Kelch-like protein 24</fullName>
    </submittedName>
</protein>
<dbReference type="InterPro" id="IPR015915">
    <property type="entry name" value="Kelch-typ_b-propeller"/>
</dbReference>
<dbReference type="GeneID" id="101851609"/>
<dbReference type="InterPro" id="IPR011333">
    <property type="entry name" value="SKP1/BTB/POZ_sf"/>
</dbReference>
<keyword evidence="2" id="KW-0677">Repeat</keyword>
<keyword evidence="1" id="KW-0880">Kelch repeat</keyword>